<protein>
    <submittedName>
        <fullName evidence="1">Addiction module toxin RelE</fullName>
    </submittedName>
</protein>
<sequence>MYDIVVHRNVAKNVKNIPKLHLRKLSLLLEVLKTNQLPYIEFDLKKIRGTDATYRVWIGAYRVVYFVEEKAKTVHILKFEHREKVY</sequence>
<name>A0AC61L311_9EURY</name>
<accession>A0AC61L311</accession>
<dbReference type="EMBL" id="PQXF01000011">
    <property type="protein sequence ID" value="PXF60816.1"/>
    <property type="molecule type" value="Genomic_DNA"/>
</dbReference>
<dbReference type="Proteomes" id="UP000248329">
    <property type="component" value="Unassembled WGS sequence"/>
</dbReference>
<organism evidence="1 2">
    <name type="scientific">Candidatus Methanogaster sp</name>
    <dbReference type="NCBI Taxonomy" id="3386292"/>
    <lineage>
        <taxon>Archaea</taxon>
        <taxon>Methanobacteriati</taxon>
        <taxon>Methanobacteriota</taxon>
        <taxon>Stenosarchaea group</taxon>
        <taxon>Methanomicrobia</taxon>
        <taxon>Methanosarcinales</taxon>
        <taxon>ANME-2 cluster</taxon>
        <taxon>Candidatus Methanogasteraceae</taxon>
        <taxon>Candidatus Methanogaster</taxon>
    </lineage>
</organism>
<reference evidence="1" key="1">
    <citation type="submission" date="2018-01" db="EMBL/GenBank/DDBJ databases">
        <authorList>
            <person name="Krukenberg V."/>
        </authorList>
    </citation>
    <scope>NUCLEOTIDE SEQUENCE</scope>
    <source>
        <strain evidence="1">E20ANME2</strain>
    </source>
</reference>
<comment type="caution">
    <text evidence="1">The sequence shown here is derived from an EMBL/GenBank/DDBJ whole genome shotgun (WGS) entry which is preliminary data.</text>
</comment>
<gene>
    <name evidence="1" type="ORF">C4B59_07455</name>
</gene>
<proteinExistence type="predicted"/>
<evidence type="ECO:0000313" key="1">
    <source>
        <dbReference type="EMBL" id="PXF60816.1"/>
    </source>
</evidence>
<evidence type="ECO:0000313" key="2">
    <source>
        <dbReference type="Proteomes" id="UP000248329"/>
    </source>
</evidence>